<dbReference type="InterPro" id="IPR036318">
    <property type="entry name" value="FAD-bd_PCMH-like_sf"/>
</dbReference>
<evidence type="ECO:0000313" key="5">
    <source>
        <dbReference type="EMBL" id="PIL13642.1"/>
    </source>
</evidence>
<gene>
    <name evidence="5" type="ORF">P775_27150</name>
</gene>
<dbReference type="PANTHER" id="PTHR42659:SF2">
    <property type="entry name" value="XANTHINE DEHYDROGENASE SUBUNIT C-RELATED"/>
    <property type="match status" value="1"/>
</dbReference>
<reference evidence="5 6" key="1">
    <citation type="submission" date="2013-09" db="EMBL/GenBank/DDBJ databases">
        <title>Genome sequencing of Phaeobacter antarcticus sp. nov. SM1211.</title>
        <authorList>
            <person name="Zhang X.-Y."/>
            <person name="Liu C."/>
            <person name="Chen X.-L."/>
            <person name="Xie B.-B."/>
            <person name="Qin Q.-L."/>
            <person name="Rong J.-C."/>
            <person name="Zhang Y.-Z."/>
        </authorList>
    </citation>
    <scope>NUCLEOTIDE SEQUENCE [LARGE SCALE GENOMIC DNA]</scope>
    <source>
        <strain evidence="5 6">SM1211</strain>
    </source>
</reference>
<sequence length="281" mass="29008">MTYLTPTTLDAALGALLGTGPVSVIAGGTDWFPALGERAYDGTLLDVTQVAGMRGITAEDEGWRIGAATTWSDILHADLPAGFDGLKLAAREVGSIQIQNAGTVAGNICNASPAADGVPPLLSLNAEVELTSTRGARRLPLAQFLLGVRKTARAADELVTALYIPALAEGARGGFTKIGGRKYLVISVAMVGAVLGVSDGRITFAQVAVGSASPVALRMTDLEKALIGADLAEALERVTPDKLSALTPISDIRGSAEYRGEAVIEAIRRTLTKIMQGQANG</sequence>
<evidence type="ECO:0000256" key="1">
    <source>
        <dbReference type="ARBA" id="ARBA00022630"/>
    </source>
</evidence>
<evidence type="ECO:0000256" key="3">
    <source>
        <dbReference type="ARBA" id="ARBA00023002"/>
    </source>
</evidence>
<dbReference type="PROSITE" id="PS51387">
    <property type="entry name" value="FAD_PCMH"/>
    <property type="match status" value="1"/>
</dbReference>
<dbReference type="GO" id="GO:0016491">
    <property type="term" value="F:oxidoreductase activity"/>
    <property type="evidence" value="ECO:0007669"/>
    <property type="project" value="UniProtKB-KW"/>
</dbReference>
<accession>A0A2G8QWJ0</accession>
<dbReference type="InterPro" id="IPR016166">
    <property type="entry name" value="FAD-bd_PCMH"/>
</dbReference>
<keyword evidence="6" id="KW-1185">Reference proteome</keyword>
<comment type="caution">
    <text evidence="5">The sequence shown here is derived from an EMBL/GenBank/DDBJ whole genome shotgun (WGS) entry which is preliminary data.</text>
</comment>
<keyword evidence="2" id="KW-0274">FAD</keyword>
<dbReference type="GO" id="GO:0071949">
    <property type="term" value="F:FAD binding"/>
    <property type="evidence" value="ECO:0007669"/>
    <property type="project" value="InterPro"/>
</dbReference>
<dbReference type="SMART" id="SM01092">
    <property type="entry name" value="CO_deh_flav_C"/>
    <property type="match status" value="1"/>
</dbReference>
<dbReference type="OrthoDB" id="9814706at2"/>
<dbReference type="RefSeq" id="WP_099913688.1">
    <property type="nucleotide sequence ID" value="NZ_AWWI01000182.1"/>
</dbReference>
<evidence type="ECO:0000256" key="2">
    <source>
        <dbReference type="ARBA" id="ARBA00022827"/>
    </source>
</evidence>
<dbReference type="Gene3D" id="3.30.465.10">
    <property type="match status" value="1"/>
</dbReference>
<evidence type="ECO:0000313" key="6">
    <source>
        <dbReference type="Proteomes" id="UP000231259"/>
    </source>
</evidence>
<dbReference type="EMBL" id="AWWI01000182">
    <property type="protein sequence ID" value="PIL13642.1"/>
    <property type="molecule type" value="Genomic_DNA"/>
</dbReference>
<protein>
    <recommendedName>
        <fullName evidence="4">FAD-binding PCMH-type domain-containing protein</fullName>
    </recommendedName>
</protein>
<dbReference type="Pfam" id="PF03450">
    <property type="entry name" value="CO_deh_flav_C"/>
    <property type="match status" value="1"/>
</dbReference>
<dbReference type="Proteomes" id="UP000231259">
    <property type="component" value="Unassembled WGS sequence"/>
</dbReference>
<keyword evidence="1" id="KW-0285">Flavoprotein</keyword>
<dbReference type="PANTHER" id="PTHR42659">
    <property type="entry name" value="XANTHINE DEHYDROGENASE SUBUNIT C-RELATED"/>
    <property type="match status" value="1"/>
</dbReference>
<dbReference type="InterPro" id="IPR051312">
    <property type="entry name" value="Diverse_Substr_Oxidored"/>
</dbReference>
<name>A0A2G8QWJ0_9RHOB</name>
<proteinExistence type="predicted"/>
<dbReference type="InterPro" id="IPR005107">
    <property type="entry name" value="CO_DH_flav_C"/>
</dbReference>
<dbReference type="Gene3D" id="3.30.390.50">
    <property type="entry name" value="CO dehydrogenase flavoprotein, C-terminal domain"/>
    <property type="match status" value="1"/>
</dbReference>
<feature type="domain" description="FAD-binding PCMH-type" evidence="4">
    <location>
        <begin position="1"/>
        <end position="169"/>
    </location>
</feature>
<dbReference type="AlphaFoldDB" id="A0A2G8QWJ0"/>
<dbReference type="InterPro" id="IPR036683">
    <property type="entry name" value="CO_DH_flav_C_dom_sf"/>
</dbReference>
<keyword evidence="3" id="KW-0560">Oxidoreductase</keyword>
<dbReference type="InterPro" id="IPR002346">
    <property type="entry name" value="Mopterin_DH_FAD-bd"/>
</dbReference>
<organism evidence="5 6">
    <name type="scientific">Puniceibacterium antarcticum</name>
    <dbReference type="NCBI Taxonomy" id="1206336"/>
    <lineage>
        <taxon>Bacteria</taxon>
        <taxon>Pseudomonadati</taxon>
        <taxon>Pseudomonadota</taxon>
        <taxon>Alphaproteobacteria</taxon>
        <taxon>Rhodobacterales</taxon>
        <taxon>Paracoccaceae</taxon>
        <taxon>Puniceibacterium</taxon>
    </lineage>
</organism>
<dbReference type="Pfam" id="PF00941">
    <property type="entry name" value="FAD_binding_5"/>
    <property type="match status" value="1"/>
</dbReference>
<evidence type="ECO:0000259" key="4">
    <source>
        <dbReference type="PROSITE" id="PS51387"/>
    </source>
</evidence>
<dbReference type="SUPFAM" id="SSF55447">
    <property type="entry name" value="CO dehydrogenase flavoprotein C-terminal domain-like"/>
    <property type="match status" value="1"/>
</dbReference>
<dbReference type="SUPFAM" id="SSF56176">
    <property type="entry name" value="FAD-binding/transporter-associated domain-like"/>
    <property type="match status" value="1"/>
</dbReference>
<dbReference type="InterPro" id="IPR016169">
    <property type="entry name" value="FAD-bd_PCMH_sub2"/>
</dbReference>